<organism evidence="1 2">
    <name type="scientific">Flaviaesturariibacter amylovorans</name>
    <dbReference type="NCBI Taxonomy" id="1084520"/>
    <lineage>
        <taxon>Bacteria</taxon>
        <taxon>Pseudomonadati</taxon>
        <taxon>Bacteroidota</taxon>
        <taxon>Chitinophagia</taxon>
        <taxon>Chitinophagales</taxon>
        <taxon>Chitinophagaceae</taxon>
        <taxon>Flaviaestuariibacter</taxon>
    </lineage>
</organism>
<reference evidence="2" key="1">
    <citation type="journal article" date="2019" name="Int. J. Syst. Evol. Microbiol.">
        <title>The Global Catalogue of Microorganisms (GCM) 10K type strain sequencing project: providing services to taxonomists for standard genome sequencing and annotation.</title>
        <authorList>
            <consortium name="The Broad Institute Genomics Platform"/>
            <consortium name="The Broad Institute Genome Sequencing Center for Infectious Disease"/>
            <person name="Wu L."/>
            <person name="Ma J."/>
        </authorList>
    </citation>
    <scope>NUCLEOTIDE SEQUENCE [LARGE SCALE GENOMIC DNA]</scope>
    <source>
        <strain evidence="2">JCM 17919</strain>
    </source>
</reference>
<dbReference type="Proteomes" id="UP001501725">
    <property type="component" value="Unassembled WGS sequence"/>
</dbReference>
<dbReference type="EMBL" id="BAABGY010000016">
    <property type="protein sequence ID" value="GAA4342274.1"/>
    <property type="molecule type" value="Genomic_DNA"/>
</dbReference>
<dbReference type="InterPro" id="IPR011473">
    <property type="entry name" value="DUF1579"/>
</dbReference>
<keyword evidence="2" id="KW-1185">Reference proteome</keyword>
<proteinExistence type="predicted"/>
<comment type="caution">
    <text evidence="1">The sequence shown here is derived from an EMBL/GenBank/DDBJ whole genome shotgun (WGS) entry which is preliminary data.</text>
</comment>
<accession>A0ABP8HPK2</accession>
<evidence type="ECO:0000313" key="2">
    <source>
        <dbReference type="Proteomes" id="UP001501725"/>
    </source>
</evidence>
<evidence type="ECO:0000313" key="1">
    <source>
        <dbReference type="EMBL" id="GAA4342274.1"/>
    </source>
</evidence>
<gene>
    <name evidence="1" type="ORF">GCM10023184_41540</name>
</gene>
<dbReference type="RefSeq" id="WP_345257860.1">
    <property type="nucleotide sequence ID" value="NZ_BAABGY010000016.1"/>
</dbReference>
<sequence>MSSKLEQSKASGPHAFLNKMTGTWEGTSRVWFDPAELEDESPVRGTMRPLMNGKYILHEYETAFKGKPVTGMALYAYNLDTQKFQSAWIDSFHSGSFILFSESAKADADMRVLGSYAYVTPETEQHWGWRTELEFRGEELLITAYNISPEGEESRATEFAYRKVS</sequence>
<name>A0ABP8HPK2_9BACT</name>
<dbReference type="Pfam" id="PF07617">
    <property type="entry name" value="DUF1579"/>
    <property type="match status" value="1"/>
</dbReference>
<protein>
    <submittedName>
        <fullName evidence="1">DUF1579 domain-containing protein</fullName>
    </submittedName>
</protein>